<evidence type="ECO:0000256" key="3">
    <source>
        <dbReference type="ARBA" id="ARBA00022691"/>
    </source>
</evidence>
<evidence type="ECO:0000313" key="6">
    <source>
        <dbReference type="Proteomes" id="UP000282674"/>
    </source>
</evidence>
<accession>A0A3M2M316</accession>
<comment type="caution">
    <text evidence="5">The sequence shown here is derived from an EMBL/GenBank/DDBJ whole genome shotgun (WGS) entry which is preliminary data.</text>
</comment>
<dbReference type="Pfam" id="PF08241">
    <property type="entry name" value="Methyltransf_11"/>
    <property type="match status" value="1"/>
</dbReference>
<sequence length="251" mass="26629">MGRRTRYGAFGGSRPAGASHAVLGPWREEVGVAHGTGPGPIAEDGSAVEYYQSAPLDETGASLVHGALPDGASILELGSGTGRVTVPLTALGHPVTAVDASEDMLARIPSGIRTVLSGIEELALDERFDCVLLMSYLVNYGDRDALLAACGRHVSPEGRVLIQREAAGMFDVVPREWTSGGIRMRLSEVVPAGPDRVTATIEYGSGDRTWTHTFTTRRLDDDELPAVLAKAGLRLDGFLTDDHTWVAARPV</sequence>
<keyword evidence="2 5" id="KW-0808">Transferase</keyword>
<proteinExistence type="predicted"/>
<evidence type="ECO:0000256" key="2">
    <source>
        <dbReference type="ARBA" id="ARBA00022679"/>
    </source>
</evidence>
<keyword evidence="6" id="KW-1185">Reference proteome</keyword>
<dbReference type="PANTHER" id="PTHR43464:SF19">
    <property type="entry name" value="UBIQUINONE BIOSYNTHESIS O-METHYLTRANSFERASE, MITOCHONDRIAL"/>
    <property type="match status" value="1"/>
</dbReference>
<dbReference type="Proteomes" id="UP000282674">
    <property type="component" value="Unassembled WGS sequence"/>
</dbReference>
<dbReference type="InterPro" id="IPR029063">
    <property type="entry name" value="SAM-dependent_MTases_sf"/>
</dbReference>
<evidence type="ECO:0000259" key="4">
    <source>
        <dbReference type="Pfam" id="PF08241"/>
    </source>
</evidence>
<evidence type="ECO:0000313" key="5">
    <source>
        <dbReference type="EMBL" id="RMI43193.1"/>
    </source>
</evidence>
<name>A0A3M2M316_9ACTN</name>
<dbReference type="Gene3D" id="3.40.50.150">
    <property type="entry name" value="Vaccinia Virus protein VP39"/>
    <property type="match status" value="1"/>
</dbReference>
<keyword evidence="3" id="KW-0949">S-adenosyl-L-methionine</keyword>
<feature type="domain" description="Methyltransferase type 11" evidence="4">
    <location>
        <begin position="75"/>
        <end position="162"/>
    </location>
</feature>
<dbReference type="SUPFAM" id="SSF53335">
    <property type="entry name" value="S-adenosyl-L-methionine-dependent methyltransferases"/>
    <property type="match status" value="1"/>
</dbReference>
<reference evidence="5 6" key="1">
    <citation type="submission" date="2018-10" db="EMBL/GenBank/DDBJ databases">
        <title>Isolation from soil.</title>
        <authorList>
            <person name="Hu J."/>
        </authorList>
    </citation>
    <scope>NUCLEOTIDE SEQUENCE [LARGE SCALE GENOMIC DNA]</scope>
    <source>
        <strain evidence="5 6">NEAU-Ht49</strain>
    </source>
</reference>
<evidence type="ECO:0000256" key="1">
    <source>
        <dbReference type="ARBA" id="ARBA00022603"/>
    </source>
</evidence>
<keyword evidence="1 5" id="KW-0489">Methyltransferase</keyword>
<gene>
    <name evidence="5" type="ORF">EBO15_17335</name>
</gene>
<dbReference type="PANTHER" id="PTHR43464">
    <property type="entry name" value="METHYLTRANSFERASE"/>
    <property type="match status" value="1"/>
</dbReference>
<organism evidence="5 6">
    <name type="scientific">Actinomadura harenae</name>
    <dbReference type="NCBI Taxonomy" id="2483351"/>
    <lineage>
        <taxon>Bacteria</taxon>
        <taxon>Bacillati</taxon>
        <taxon>Actinomycetota</taxon>
        <taxon>Actinomycetes</taxon>
        <taxon>Streptosporangiales</taxon>
        <taxon>Thermomonosporaceae</taxon>
        <taxon>Actinomadura</taxon>
    </lineage>
</organism>
<dbReference type="OrthoDB" id="7062303at2"/>
<protein>
    <submittedName>
        <fullName evidence="5">Class I SAM-dependent methyltransferase</fullName>
    </submittedName>
</protein>
<dbReference type="InterPro" id="IPR013216">
    <property type="entry name" value="Methyltransf_11"/>
</dbReference>
<dbReference type="AlphaFoldDB" id="A0A3M2M316"/>
<dbReference type="CDD" id="cd02440">
    <property type="entry name" value="AdoMet_MTases"/>
    <property type="match status" value="1"/>
</dbReference>
<dbReference type="GO" id="GO:0008757">
    <property type="term" value="F:S-adenosylmethionine-dependent methyltransferase activity"/>
    <property type="evidence" value="ECO:0007669"/>
    <property type="project" value="InterPro"/>
</dbReference>
<dbReference type="GO" id="GO:0032259">
    <property type="term" value="P:methylation"/>
    <property type="evidence" value="ECO:0007669"/>
    <property type="project" value="UniProtKB-KW"/>
</dbReference>
<dbReference type="EMBL" id="RFFG01000027">
    <property type="protein sequence ID" value="RMI43193.1"/>
    <property type="molecule type" value="Genomic_DNA"/>
</dbReference>